<gene>
    <name evidence="3" type="ORF">Q9295_04565</name>
</gene>
<evidence type="ECO:0000256" key="1">
    <source>
        <dbReference type="ARBA" id="ARBA00022842"/>
    </source>
</evidence>
<dbReference type="PANTHER" id="PTHR43777">
    <property type="entry name" value="MOLYBDENUM COFACTOR CYTIDYLYLTRANSFERASE"/>
    <property type="match status" value="1"/>
</dbReference>
<proteinExistence type="predicted"/>
<name>A0ABU0VWS5_9RHOB</name>
<keyword evidence="1" id="KW-0460">Magnesium</keyword>
<dbReference type="Proteomes" id="UP001239680">
    <property type="component" value="Unassembled WGS sequence"/>
</dbReference>
<accession>A0ABU0VWS5</accession>
<dbReference type="Pfam" id="PF12804">
    <property type="entry name" value="NTP_transf_3"/>
    <property type="match status" value="1"/>
</dbReference>
<dbReference type="SUPFAM" id="SSF53448">
    <property type="entry name" value="Nucleotide-diphospho-sugar transferases"/>
    <property type="match status" value="1"/>
</dbReference>
<reference evidence="3 4" key="1">
    <citation type="submission" date="2023-08" db="EMBL/GenBank/DDBJ databases">
        <title>Characterization of two Paracoccaceae strains isolated from Phycosphere and proposal of Xinfangfangia lacusdiani sp. nov.</title>
        <authorList>
            <person name="Deng Y."/>
            <person name="Zhang Y.Q."/>
        </authorList>
    </citation>
    <scope>NUCLEOTIDE SEQUENCE [LARGE SCALE GENOMIC DNA]</scope>
    <source>
        <strain evidence="3 4">CPCC 101601</strain>
    </source>
</reference>
<dbReference type="PANTHER" id="PTHR43777:SF1">
    <property type="entry name" value="MOLYBDENUM COFACTOR CYTIDYLYLTRANSFERASE"/>
    <property type="match status" value="1"/>
</dbReference>
<keyword evidence="4" id="KW-1185">Reference proteome</keyword>
<comment type="caution">
    <text evidence="3">The sequence shown here is derived from an EMBL/GenBank/DDBJ whole genome shotgun (WGS) entry which is preliminary data.</text>
</comment>
<dbReference type="CDD" id="cd04182">
    <property type="entry name" value="GT_2_like_f"/>
    <property type="match status" value="1"/>
</dbReference>
<dbReference type="InterPro" id="IPR025877">
    <property type="entry name" value="MobA-like_NTP_Trfase"/>
</dbReference>
<organism evidence="3 4">
    <name type="scientific">Pseudogemmobacter lacusdianii</name>
    <dbReference type="NCBI Taxonomy" id="3069608"/>
    <lineage>
        <taxon>Bacteria</taxon>
        <taxon>Pseudomonadati</taxon>
        <taxon>Pseudomonadota</taxon>
        <taxon>Alphaproteobacteria</taxon>
        <taxon>Rhodobacterales</taxon>
        <taxon>Paracoccaceae</taxon>
        <taxon>Pseudogemmobacter</taxon>
    </lineage>
</organism>
<dbReference type="InterPro" id="IPR029044">
    <property type="entry name" value="Nucleotide-diphossugar_trans"/>
</dbReference>
<evidence type="ECO:0000313" key="3">
    <source>
        <dbReference type="EMBL" id="MDQ2065635.1"/>
    </source>
</evidence>
<evidence type="ECO:0000259" key="2">
    <source>
        <dbReference type="Pfam" id="PF12804"/>
    </source>
</evidence>
<sequence>MTQPAILILAAGASSRMGARDKLLEPIQGQPLLRRVAERACATATHVFVVLPRDRPQRAEALQGLSMKQVIAEHATHGMTASLRAGIGALPEDTSAVIILPADMPGITTEELQLFLKHHAQAPSAILRGCTEDGHEGHPALFPANLFAELTALTGDEGGRSILKAHRDRVTLLPLAADHAILDLDTPEDWAAYRVRESAR</sequence>
<dbReference type="Gene3D" id="3.90.550.10">
    <property type="entry name" value="Spore Coat Polysaccharide Biosynthesis Protein SpsA, Chain A"/>
    <property type="match status" value="1"/>
</dbReference>
<dbReference type="RefSeq" id="WP_306679321.1">
    <property type="nucleotide sequence ID" value="NZ_JAVDBT010000003.1"/>
</dbReference>
<evidence type="ECO:0000313" key="4">
    <source>
        <dbReference type="Proteomes" id="UP001239680"/>
    </source>
</evidence>
<dbReference type="EMBL" id="JAVDBT010000003">
    <property type="protein sequence ID" value="MDQ2065635.1"/>
    <property type="molecule type" value="Genomic_DNA"/>
</dbReference>
<feature type="domain" description="MobA-like NTP transferase" evidence="2">
    <location>
        <begin position="7"/>
        <end position="168"/>
    </location>
</feature>
<protein>
    <submittedName>
        <fullName evidence="3">Nucleotidyltransferase family protein</fullName>
    </submittedName>
</protein>